<organism evidence="2 3">
    <name type="scientific">Rhipicephalus microplus</name>
    <name type="common">Cattle tick</name>
    <name type="synonym">Boophilus microplus</name>
    <dbReference type="NCBI Taxonomy" id="6941"/>
    <lineage>
        <taxon>Eukaryota</taxon>
        <taxon>Metazoa</taxon>
        <taxon>Ecdysozoa</taxon>
        <taxon>Arthropoda</taxon>
        <taxon>Chelicerata</taxon>
        <taxon>Arachnida</taxon>
        <taxon>Acari</taxon>
        <taxon>Parasitiformes</taxon>
        <taxon>Ixodida</taxon>
        <taxon>Ixodoidea</taxon>
        <taxon>Ixodidae</taxon>
        <taxon>Rhipicephalinae</taxon>
        <taxon>Rhipicephalus</taxon>
        <taxon>Boophilus</taxon>
    </lineage>
</organism>
<dbReference type="Proteomes" id="UP000821866">
    <property type="component" value="Chromosome 8"/>
</dbReference>
<evidence type="ECO:0008006" key="4">
    <source>
        <dbReference type="Google" id="ProtNLM"/>
    </source>
</evidence>
<evidence type="ECO:0000256" key="1">
    <source>
        <dbReference type="SAM" id="MobiDB-lite"/>
    </source>
</evidence>
<feature type="compositionally biased region" description="Basic and acidic residues" evidence="1">
    <location>
        <begin position="99"/>
        <end position="111"/>
    </location>
</feature>
<reference evidence="2" key="2">
    <citation type="submission" date="2021-09" db="EMBL/GenBank/DDBJ databases">
        <authorList>
            <person name="Jia N."/>
            <person name="Wang J."/>
            <person name="Shi W."/>
            <person name="Du L."/>
            <person name="Sun Y."/>
            <person name="Zhan W."/>
            <person name="Jiang J."/>
            <person name="Wang Q."/>
            <person name="Zhang B."/>
            <person name="Ji P."/>
            <person name="Sakyi L.B."/>
            <person name="Cui X."/>
            <person name="Yuan T."/>
            <person name="Jiang B."/>
            <person name="Yang W."/>
            <person name="Lam T.T.-Y."/>
            <person name="Chang Q."/>
            <person name="Ding S."/>
            <person name="Wang X."/>
            <person name="Zhu J."/>
            <person name="Ruan X."/>
            <person name="Zhao L."/>
            <person name="Wei J."/>
            <person name="Que T."/>
            <person name="Du C."/>
            <person name="Cheng J."/>
            <person name="Dai P."/>
            <person name="Han X."/>
            <person name="Huang E."/>
            <person name="Gao Y."/>
            <person name="Liu J."/>
            <person name="Shao H."/>
            <person name="Ye R."/>
            <person name="Li L."/>
            <person name="Wei W."/>
            <person name="Wang X."/>
            <person name="Wang C."/>
            <person name="Huo Q."/>
            <person name="Li W."/>
            <person name="Guo W."/>
            <person name="Chen H."/>
            <person name="Chen S."/>
            <person name="Zhou L."/>
            <person name="Zhou L."/>
            <person name="Ni X."/>
            <person name="Tian J."/>
            <person name="Zhou Y."/>
            <person name="Sheng Y."/>
            <person name="Liu T."/>
            <person name="Pan Y."/>
            <person name="Xia L."/>
            <person name="Li J."/>
            <person name="Zhao F."/>
            <person name="Cao W."/>
        </authorList>
    </citation>
    <scope>NUCLEOTIDE SEQUENCE</scope>
    <source>
        <strain evidence="2">Rmic-2018</strain>
        <tissue evidence="2">Larvae</tissue>
    </source>
</reference>
<dbReference type="PANTHER" id="PTHR19446">
    <property type="entry name" value="REVERSE TRANSCRIPTASES"/>
    <property type="match status" value="1"/>
</dbReference>
<accession>A0A9J6D9B3</accession>
<name>A0A9J6D9B3_RHIMP</name>
<reference evidence="2" key="1">
    <citation type="journal article" date="2020" name="Cell">
        <title>Large-Scale Comparative Analyses of Tick Genomes Elucidate Their Genetic Diversity and Vector Capacities.</title>
        <authorList>
            <consortium name="Tick Genome and Microbiome Consortium (TIGMIC)"/>
            <person name="Jia N."/>
            <person name="Wang J."/>
            <person name="Shi W."/>
            <person name="Du L."/>
            <person name="Sun Y."/>
            <person name="Zhan W."/>
            <person name="Jiang J.F."/>
            <person name="Wang Q."/>
            <person name="Zhang B."/>
            <person name="Ji P."/>
            <person name="Bell-Sakyi L."/>
            <person name="Cui X.M."/>
            <person name="Yuan T.T."/>
            <person name="Jiang B.G."/>
            <person name="Yang W.F."/>
            <person name="Lam T.T."/>
            <person name="Chang Q.C."/>
            <person name="Ding S.J."/>
            <person name="Wang X.J."/>
            <person name="Zhu J.G."/>
            <person name="Ruan X.D."/>
            <person name="Zhao L."/>
            <person name="Wei J.T."/>
            <person name="Ye R.Z."/>
            <person name="Que T.C."/>
            <person name="Du C.H."/>
            <person name="Zhou Y.H."/>
            <person name="Cheng J.X."/>
            <person name="Dai P.F."/>
            <person name="Guo W.B."/>
            <person name="Han X.H."/>
            <person name="Huang E.J."/>
            <person name="Li L.F."/>
            <person name="Wei W."/>
            <person name="Gao Y.C."/>
            <person name="Liu J.Z."/>
            <person name="Shao H.Z."/>
            <person name="Wang X."/>
            <person name="Wang C.C."/>
            <person name="Yang T.C."/>
            <person name="Huo Q.B."/>
            <person name="Li W."/>
            <person name="Chen H.Y."/>
            <person name="Chen S.E."/>
            <person name="Zhou L.G."/>
            <person name="Ni X.B."/>
            <person name="Tian J.H."/>
            <person name="Sheng Y."/>
            <person name="Liu T."/>
            <person name="Pan Y.S."/>
            <person name="Xia L.Y."/>
            <person name="Li J."/>
            <person name="Zhao F."/>
            <person name="Cao W.C."/>
        </authorList>
    </citation>
    <scope>NUCLEOTIDE SEQUENCE</scope>
    <source>
        <strain evidence="2">Rmic-2018</strain>
    </source>
</reference>
<evidence type="ECO:0000313" key="2">
    <source>
        <dbReference type="EMBL" id="KAH8018390.1"/>
    </source>
</evidence>
<keyword evidence="3" id="KW-1185">Reference proteome</keyword>
<proteinExistence type="predicted"/>
<dbReference type="EMBL" id="JABSTU010000010">
    <property type="protein sequence ID" value="KAH8018390.1"/>
    <property type="molecule type" value="Genomic_DNA"/>
</dbReference>
<sequence>MTAALAPKEVNEDIVCPITTQNVLAVSTLAKKNACVYAAVQQIRLMEDTGGGLASPAEEHQCTPKCTICGGPHLTADRKCKQRTAKTPAQARQKGTGPSEHEDYPEYRDEPTEQLDAPITNTEVTKVLQELNVRSASGPSGIPNRLLRNLDEKSIEKFTQEINHTWETGQVPDLLKTASVALIPKPGTSPMGASYQRRDPQDSGPNNWWQRWDRAHRPGGNAETCCLEDLESDKTASWHH</sequence>
<protein>
    <recommendedName>
        <fullName evidence="4">Tick transposon</fullName>
    </recommendedName>
</protein>
<dbReference type="AlphaFoldDB" id="A0A9J6D9B3"/>
<evidence type="ECO:0000313" key="3">
    <source>
        <dbReference type="Proteomes" id="UP000821866"/>
    </source>
</evidence>
<feature type="region of interest" description="Disordered" evidence="1">
    <location>
        <begin position="187"/>
        <end position="207"/>
    </location>
</feature>
<feature type="region of interest" description="Disordered" evidence="1">
    <location>
        <begin position="80"/>
        <end position="114"/>
    </location>
</feature>
<gene>
    <name evidence="2" type="ORF">HPB51_003962</name>
</gene>
<comment type="caution">
    <text evidence="2">The sequence shown here is derived from an EMBL/GenBank/DDBJ whole genome shotgun (WGS) entry which is preliminary data.</text>
</comment>